<dbReference type="InterPro" id="IPR036291">
    <property type="entry name" value="NAD(P)-bd_dom_sf"/>
</dbReference>
<protein>
    <submittedName>
        <fullName evidence="1">Ornithine cyclodeaminase</fullName>
    </submittedName>
</protein>
<dbReference type="Proteomes" id="UP000035085">
    <property type="component" value="Chromosome"/>
</dbReference>
<evidence type="ECO:0000313" key="2">
    <source>
        <dbReference type="Proteomes" id="UP000035085"/>
    </source>
</evidence>
<evidence type="ECO:0000313" key="1">
    <source>
        <dbReference type="EMBL" id="AJP59244.2"/>
    </source>
</evidence>
<dbReference type="InterPro" id="IPR003462">
    <property type="entry name" value="ODC_Mu_crystall"/>
</dbReference>
<dbReference type="Pfam" id="PF02423">
    <property type="entry name" value="OCD_Mu_crystall"/>
    <property type="match status" value="1"/>
</dbReference>
<dbReference type="SUPFAM" id="SSF51735">
    <property type="entry name" value="NAD(P)-binding Rossmann-fold domains"/>
    <property type="match status" value="1"/>
</dbReference>
<dbReference type="PANTHER" id="PTHR13812">
    <property type="entry name" value="KETIMINE REDUCTASE MU-CRYSTALLIN"/>
    <property type="match status" value="1"/>
</dbReference>
<dbReference type="Gene3D" id="3.40.50.720">
    <property type="entry name" value="NAD(P)-binding Rossmann-like Domain"/>
    <property type="match status" value="1"/>
</dbReference>
<dbReference type="InterPro" id="IPR023401">
    <property type="entry name" value="ODC_N"/>
</dbReference>
<dbReference type="NCBIfam" id="NF005603">
    <property type="entry name" value="PRK07340.1"/>
    <property type="match status" value="1"/>
</dbReference>
<reference evidence="2" key="1">
    <citation type="submission" date="2015-02" db="EMBL/GenBank/DDBJ databases">
        <title>Complete Genome Sequencing of Pandoraea vervacti NS15 sp. nov.</title>
        <authorList>
            <person name="Chan K.-G."/>
        </authorList>
    </citation>
    <scope>NUCLEOTIDE SEQUENCE [LARGE SCALE GENOMIC DNA]</scope>
    <source>
        <strain evidence="2">NS15</strain>
    </source>
</reference>
<gene>
    <name evidence="1" type="ORF">UC34_24400</name>
</gene>
<dbReference type="Gene3D" id="3.30.1780.10">
    <property type="entry name" value="ornithine cyclodeaminase, domain 1"/>
    <property type="match status" value="1"/>
</dbReference>
<accession>A0ABN4G1D9</accession>
<dbReference type="PANTHER" id="PTHR13812:SF19">
    <property type="entry name" value="KETIMINE REDUCTASE MU-CRYSTALLIN"/>
    <property type="match status" value="1"/>
</dbReference>
<proteinExistence type="predicted"/>
<name>A0ABN4G1D9_9BURK</name>
<dbReference type="EMBL" id="CP010897">
    <property type="protein sequence ID" value="AJP59244.2"/>
    <property type="molecule type" value="Genomic_DNA"/>
</dbReference>
<organism evidence="1 2">
    <name type="scientific">Pandoraea vervacti</name>
    <dbReference type="NCBI Taxonomy" id="656178"/>
    <lineage>
        <taxon>Bacteria</taxon>
        <taxon>Pseudomonadati</taxon>
        <taxon>Pseudomonadota</taxon>
        <taxon>Betaproteobacteria</taxon>
        <taxon>Burkholderiales</taxon>
        <taxon>Burkholderiaceae</taxon>
        <taxon>Pandoraea</taxon>
    </lineage>
</organism>
<sequence>MSASSDVRWRTPRSGDISMITLDAHQTAQLLPYPQLADGIEAMLMEMRSGTARAPERLHFPLTEPERGRRGGVLLVMPAVNRDVAMTKHITVHPENCRAGKPSIIGEVMVFDPHTGERLMLLDGPTVTGRRTAAVTLFAARKFAPRPKGPVLIVGAGVQARAHLEAFAAGMGTRHFMIFSRSPERAHALAEHAATLGVEATVVDAIEPALSTVSIVITATTSSEPVLPDSDTMRWRDDIFVAGVGAFRPDMRELPPQLCRDAAVRGTLVVDTWEVKHEAGDLLHAAIDWARAAPLMDAIITPDRYRSSGPVLFKSVGYALWDLAAVLCARANLAKDGVPAS</sequence>
<keyword evidence="2" id="KW-1185">Reference proteome</keyword>
<dbReference type="PIRSF" id="PIRSF001439">
    <property type="entry name" value="CryM"/>
    <property type="match status" value="1"/>
</dbReference>